<proteinExistence type="predicted"/>
<dbReference type="AlphaFoldDB" id="A0A0K2VJQ5"/>
<organism evidence="1">
    <name type="scientific">Lepeophtheirus salmonis</name>
    <name type="common">Salmon louse</name>
    <name type="synonym">Caligus salmonis</name>
    <dbReference type="NCBI Taxonomy" id="72036"/>
    <lineage>
        <taxon>Eukaryota</taxon>
        <taxon>Metazoa</taxon>
        <taxon>Ecdysozoa</taxon>
        <taxon>Arthropoda</taxon>
        <taxon>Crustacea</taxon>
        <taxon>Multicrustacea</taxon>
        <taxon>Hexanauplia</taxon>
        <taxon>Copepoda</taxon>
        <taxon>Siphonostomatoida</taxon>
        <taxon>Caligidae</taxon>
        <taxon>Lepeophtheirus</taxon>
    </lineage>
</organism>
<accession>A0A0K2VJQ5</accession>
<sequence length="51" mass="6108">MILEYGVKIMCFSFRDILFSKAYSILLLHLNNYSELLSNYMFDKIQLIIQN</sequence>
<reference evidence="1" key="1">
    <citation type="submission" date="2014-05" db="EMBL/GenBank/DDBJ databases">
        <authorList>
            <person name="Chronopoulou M."/>
        </authorList>
    </citation>
    <scope>NUCLEOTIDE SEQUENCE</scope>
    <source>
        <tissue evidence="1">Whole organism</tissue>
    </source>
</reference>
<dbReference type="EMBL" id="HACA01033328">
    <property type="protein sequence ID" value="CDW50689.1"/>
    <property type="molecule type" value="Transcribed_RNA"/>
</dbReference>
<evidence type="ECO:0000313" key="1">
    <source>
        <dbReference type="EMBL" id="CDW50689.1"/>
    </source>
</evidence>
<protein>
    <submittedName>
        <fullName evidence="1">Uncharacterized protein</fullName>
    </submittedName>
</protein>
<name>A0A0K2VJQ5_LEPSM</name>